<feature type="non-terminal residue" evidence="1">
    <location>
        <position position="124"/>
    </location>
</feature>
<comment type="caution">
    <text evidence="1">The sequence shown here is derived from an EMBL/GenBank/DDBJ whole genome shotgun (WGS) entry which is preliminary data.</text>
</comment>
<protein>
    <recommendedName>
        <fullName evidence="2">DUF3168 domain-containing protein</fullName>
    </recommendedName>
</protein>
<dbReference type="Pfam" id="PF11367">
    <property type="entry name" value="Tail_completion_gp17"/>
    <property type="match status" value="1"/>
</dbReference>
<reference evidence="1" key="1">
    <citation type="journal article" date="2015" name="Nature">
        <title>Complex archaea that bridge the gap between prokaryotes and eukaryotes.</title>
        <authorList>
            <person name="Spang A."/>
            <person name="Saw J.H."/>
            <person name="Jorgensen S.L."/>
            <person name="Zaremba-Niedzwiedzka K."/>
            <person name="Martijn J."/>
            <person name="Lind A.E."/>
            <person name="van Eijk R."/>
            <person name="Schleper C."/>
            <person name="Guy L."/>
            <person name="Ettema T.J."/>
        </authorList>
    </citation>
    <scope>NUCLEOTIDE SEQUENCE</scope>
</reference>
<dbReference type="AlphaFoldDB" id="A0A0F9EGR8"/>
<gene>
    <name evidence="1" type="ORF">LCGC14_2428030</name>
</gene>
<accession>A0A0F9EGR8</accession>
<proteinExistence type="predicted"/>
<organism evidence="1">
    <name type="scientific">marine sediment metagenome</name>
    <dbReference type="NCBI Taxonomy" id="412755"/>
    <lineage>
        <taxon>unclassified sequences</taxon>
        <taxon>metagenomes</taxon>
        <taxon>ecological metagenomes</taxon>
    </lineage>
</organism>
<sequence>MIEYTLWTYVQADTTVANLISARMYPLKLPQSPALPAIVYTKISGFREHDMDGSTIATPRVQYDSWADTYVGAKALADALRERLDSYTGPVGSPADTVHFAYLLNERDFYDDDLQVFRVSMDFE</sequence>
<dbReference type="EMBL" id="LAZR01037071">
    <property type="protein sequence ID" value="KKL23178.1"/>
    <property type="molecule type" value="Genomic_DNA"/>
</dbReference>
<dbReference type="InterPro" id="IPR021508">
    <property type="entry name" value="Gp17-like"/>
</dbReference>
<name>A0A0F9EGR8_9ZZZZ</name>
<evidence type="ECO:0000313" key="1">
    <source>
        <dbReference type="EMBL" id="KKL23178.1"/>
    </source>
</evidence>
<evidence type="ECO:0008006" key="2">
    <source>
        <dbReference type="Google" id="ProtNLM"/>
    </source>
</evidence>